<accession>A0A4Y7PS60</accession>
<feature type="region of interest" description="Disordered" evidence="8">
    <location>
        <begin position="44"/>
        <end position="66"/>
    </location>
</feature>
<dbReference type="GO" id="GO:0004660">
    <property type="term" value="F:protein farnesyltransferase activity"/>
    <property type="evidence" value="ECO:0007669"/>
    <property type="project" value="TreeGrafter"/>
</dbReference>
<keyword evidence="5" id="KW-0479">Metal-binding</keyword>
<dbReference type="PANTHER" id="PTHR11774">
    <property type="entry name" value="GERANYLGERANYL TRANSFERASE TYPE BETA SUBUNIT"/>
    <property type="match status" value="1"/>
</dbReference>
<feature type="domain" description="Prenyltransferase alpha-alpha toroid" evidence="9">
    <location>
        <begin position="2"/>
        <end position="47"/>
    </location>
</feature>
<evidence type="ECO:0000256" key="1">
    <source>
        <dbReference type="ARBA" id="ARBA00001947"/>
    </source>
</evidence>
<dbReference type="VEuPathDB" id="FungiDB:BD410DRAFT_843051"/>
<dbReference type="InterPro" id="IPR045089">
    <property type="entry name" value="PGGT1B-like"/>
</dbReference>
<dbReference type="InterPro" id="IPR001330">
    <property type="entry name" value="Prenyltrans"/>
</dbReference>
<feature type="compositionally biased region" description="Polar residues" evidence="8">
    <location>
        <begin position="47"/>
        <end position="66"/>
    </location>
</feature>
<dbReference type="Pfam" id="PF00432">
    <property type="entry name" value="Prenyltrans"/>
    <property type="match status" value="2"/>
</dbReference>
<name>A0A4Y7PS60_9AGAM</name>
<dbReference type="Proteomes" id="UP000294933">
    <property type="component" value="Unassembled WGS sequence"/>
</dbReference>
<evidence type="ECO:0000256" key="5">
    <source>
        <dbReference type="ARBA" id="ARBA00022723"/>
    </source>
</evidence>
<comment type="cofactor">
    <cofactor evidence="1">
        <name>Zn(2+)</name>
        <dbReference type="ChEBI" id="CHEBI:29105"/>
    </cofactor>
</comment>
<comment type="similarity">
    <text evidence="2">Belongs to the protein prenyltransferase subunit beta family.</text>
</comment>
<evidence type="ECO:0000256" key="8">
    <source>
        <dbReference type="SAM" id="MobiDB-lite"/>
    </source>
</evidence>
<dbReference type="OrthoDB" id="10261146at2759"/>
<dbReference type="SUPFAM" id="SSF48239">
    <property type="entry name" value="Terpenoid cyclases/Protein prenyltransferases"/>
    <property type="match status" value="2"/>
</dbReference>
<evidence type="ECO:0000256" key="6">
    <source>
        <dbReference type="ARBA" id="ARBA00022737"/>
    </source>
</evidence>
<feature type="compositionally biased region" description="Acidic residues" evidence="8">
    <location>
        <begin position="198"/>
        <end position="207"/>
    </location>
</feature>
<evidence type="ECO:0000256" key="3">
    <source>
        <dbReference type="ARBA" id="ARBA00022602"/>
    </source>
</evidence>
<dbReference type="Gene3D" id="1.50.10.20">
    <property type="match status" value="2"/>
</dbReference>
<keyword evidence="3" id="KW-0637">Prenyltransferase</keyword>
<keyword evidence="4 10" id="KW-0808">Transferase</keyword>
<evidence type="ECO:0000313" key="11">
    <source>
        <dbReference type="Proteomes" id="UP000294933"/>
    </source>
</evidence>
<reference evidence="10 11" key="1">
    <citation type="submission" date="2018-06" db="EMBL/GenBank/DDBJ databases">
        <title>A transcriptomic atlas of mushroom development highlights an independent origin of complex multicellularity.</title>
        <authorList>
            <consortium name="DOE Joint Genome Institute"/>
            <person name="Krizsan K."/>
            <person name="Almasi E."/>
            <person name="Merenyi Z."/>
            <person name="Sahu N."/>
            <person name="Viragh M."/>
            <person name="Koszo T."/>
            <person name="Mondo S."/>
            <person name="Kiss B."/>
            <person name="Balint B."/>
            <person name="Kues U."/>
            <person name="Barry K."/>
            <person name="Hegedus J.C."/>
            <person name="Henrissat B."/>
            <person name="Johnson J."/>
            <person name="Lipzen A."/>
            <person name="Ohm R."/>
            <person name="Nagy I."/>
            <person name="Pangilinan J."/>
            <person name="Yan J."/>
            <person name="Xiong Y."/>
            <person name="Grigoriev I.V."/>
            <person name="Hibbett D.S."/>
            <person name="Nagy L.G."/>
        </authorList>
    </citation>
    <scope>NUCLEOTIDE SEQUENCE [LARGE SCALE GENOMIC DNA]</scope>
    <source>
        <strain evidence="10 11">SZMC22713</strain>
    </source>
</reference>
<organism evidence="10 11">
    <name type="scientific">Rickenella mellea</name>
    <dbReference type="NCBI Taxonomy" id="50990"/>
    <lineage>
        <taxon>Eukaryota</taxon>
        <taxon>Fungi</taxon>
        <taxon>Dikarya</taxon>
        <taxon>Basidiomycota</taxon>
        <taxon>Agaricomycotina</taxon>
        <taxon>Agaricomycetes</taxon>
        <taxon>Hymenochaetales</taxon>
        <taxon>Rickenellaceae</taxon>
        <taxon>Rickenella</taxon>
    </lineage>
</organism>
<dbReference type="GO" id="GO:0005965">
    <property type="term" value="C:protein farnesyltransferase complex"/>
    <property type="evidence" value="ECO:0007669"/>
    <property type="project" value="TreeGrafter"/>
</dbReference>
<evidence type="ECO:0000259" key="9">
    <source>
        <dbReference type="Pfam" id="PF00432"/>
    </source>
</evidence>
<evidence type="ECO:0000313" key="10">
    <source>
        <dbReference type="EMBL" id="TDL18214.1"/>
    </source>
</evidence>
<dbReference type="InterPro" id="IPR008930">
    <property type="entry name" value="Terpenoid_cyclase/PrenylTrfase"/>
</dbReference>
<proteinExistence type="inferred from homology"/>
<gene>
    <name evidence="10" type="ORF">BD410DRAFT_843051</name>
</gene>
<keyword evidence="7" id="KW-0862">Zinc</keyword>
<dbReference type="PANTHER" id="PTHR11774:SF6">
    <property type="entry name" value="PROTEIN FARNESYLTRANSFERASE SUBUNIT BETA"/>
    <property type="match status" value="1"/>
</dbReference>
<dbReference type="EMBL" id="ML170211">
    <property type="protein sequence ID" value="TDL18214.1"/>
    <property type="molecule type" value="Genomic_DNA"/>
</dbReference>
<feature type="domain" description="Prenyltransferase alpha-alpha toroid" evidence="9">
    <location>
        <begin position="84"/>
        <end position="188"/>
    </location>
</feature>
<dbReference type="AlphaFoldDB" id="A0A4Y7PS60"/>
<feature type="compositionally biased region" description="Polar residues" evidence="8">
    <location>
        <begin position="177"/>
        <end position="190"/>
    </location>
</feature>
<evidence type="ECO:0000256" key="2">
    <source>
        <dbReference type="ARBA" id="ARBA00010497"/>
    </source>
</evidence>
<keyword evidence="6" id="KW-0677">Repeat</keyword>
<evidence type="ECO:0000256" key="7">
    <source>
        <dbReference type="ARBA" id="ARBA00022833"/>
    </source>
</evidence>
<dbReference type="STRING" id="50990.A0A4Y7PS60"/>
<feature type="region of interest" description="Disordered" evidence="8">
    <location>
        <begin position="177"/>
        <end position="207"/>
    </location>
</feature>
<keyword evidence="11" id="KW-1185">Reference proteome</keyword>
<protein>
    <submittedName>
        <fullName evidence="10">Terpenoid cyclases/Protein prenyltransferase</fullName>
    </submittedName>
</protein>
<evidence type="ECO:0000256" key="4">
    <source>
        <dbReference type="ARBA" id="ARBA00022679"/>
    </source>
</evidence>
<sequence>MACQHPDGAFGGGPGQAPHVLQTYAAVGALASVGRAGPGGGWDQIDRYTNSSSPLNNEMAPSSSRITPKSMSEELTVFSALPRSALGEAHGGYTFCALASWVMLRPLLPLLSSSGTNPQNKPAINTRNLVRWLVQMQGSEAELGGFRGRMNKLVDACYSWWVGGAFNLLRPLEVGTRSSAGVPNTSPPDTKSSKGEGKEDEDAWTDDDGLASAQHNVFQVDETREKLRAVWKPKEGDDLALDEFHKTVFAEARAWTEENGGSNYVNGKVDRVNATHPIFNLTITHVELTMDHFYAQE</sequence>
<dbReference type="GO" id="GO:0046872">
    <property type="term" value="F:metal ion binding"/>
    <property type="evidence" value="ECO:0007669"/>
    <property type="project" value="UniProtKB-KW"/>
</dbReference>